<feature type="transmembrane region" description="Helical" evidence="1">
    <location>
        <begin position="12"/>
        <end position="31"/>
    </location>
</feature>
<dbReference type="Gene3D" id="1.20.1530.20">
    <property type="match status" value="1"/>
</dbReference>
<proteinExistence type="predicted"/>
<dbReference type="RefSeq" id="WP_191690055.1">
    <property type="nucleotide sequence ID" value="NZ_JACSQR010000002.1"/>
</dbReference>
<keyword evidence="1" id="KW-0812">Transmembrane</keyword>
<keyword evidence="3" id="KW-1185">Reference proteome</keyword>
<feature type="transmembrane region" description="Helical" evidence="1">
    <location>
        <begin position="91"/>
        <end position="114"/>
    </location>
</feature>
<accession>A0ABR8RG86</accession>
<keyword evidence="1" id="KW-1133">Transmembrane helix</keyword>
<protein>
    <submittedName>
        <fullName evidence="2">Lantibiotic ABC transporter permease</fullName>
    </submittedName>
</protein>
<organism evidence="2 3">
    <name type="scientific">Psychrobacter communis</name>
    <dbReference type="NCBI Taxonomy" id="2762238"/>
    <lineage>
        <taxon>Bacteria</taxon>
        <taxon>Pseudomonadati</taxon>
        <taxon>Pseudomonadota</taxon>
        <taxon>Gammaproteobacteria</taxon>
        <taxon>Moraxellales</taxon>
        <taxon>Moraxellaceae</taxon>
        <taxon>Psychrobacter</taxon>
    </lineage>
</organism>
<evidence type="ECO:0000313" key="3">
    <source>
        <dbReference type="Proteomes" id="UP000606724"/>
    </source>
</evidence>
<dbReference type="InterPro" id="IPR038770">
    <property type="entry name" value="Na+/solute_symporter_sf"/>
</dbReference>
<feature type="transmembrane region" description="Helical" evidence="1">
    <location>
        <begin position="37"/>
        <end position="55"/>
    </location>
</feature>
<name>A0ABR8RG86_9GAMM</name>
<feature type="transmembrane region" description="Helical" evidence="1">
    <location>
        <begin position="189"/>
        <end position="208"/>
    </location>
</feature>
<reference evidence="2 3" key="1">
    <citation type="submission" date="2020-08" db="EMBL/GenBank/DDBJ databases">
        <title>A Genomic Blueprint of the Chicken Gut Microbiome.</title>
        <authorList>
            <person name="Gilroy R."/>
            <person name="Ravi A."/>
            <person name="Getino M."/>
            <person name="Pursley I."/>
            <person name="Horton D.L."/>
            <person name="Alikhan N.-F."/>
            <person name="Baker D."/>
            <person name="Gharbi K."/>
            <person name="Hall N."/>
            <person name="Watson M."/>
            <person name="Adriaenssens E.M."/>
            <person name="Foster-Nyarko E."/>
            <person name="Jarju S."/>
            <person name="Secka A."/>
            <person name="Antonio M."/>
            <person name="Oren A."/>
            <person name="Chaudhuri R."/>
            <person name="La Ragione R.M."/>
            <person name="Hildebrand F."/>
            <person name="Pallen M.J."/>
        </authorList>
    </citation>
    <scope>NUCLEOTIDE SEQUENCE [LARGE SCALE GENOMIC DNA]</scope>
    <source>
        <strain evidence="2 3">Sa4CVA2</strain>
    </source>
</reference>
<dbReference type="EMBL" id="JACSQR010000002">
    <property type="protein sequence ID" value="MBD7946746.1"/>
    <property type="molecule type" value="Genomic_DNA"/>
</dbReference>
<feature type="transmembrane region" description="Helical" evidence="1">
    <location>
        <begin position="62"/>
        <end position="85"/>
    </location>
</feature>
<evidence type="ECO:0000313" key="2">
    <source>
        <dbReference type="EMBL" id="MBD7946746.1"/>
    </source>
</evidence>
<dbReference type="Proteomes" id="UP000606724">
    <property type="component" value="Unassembled WGS sequence"/>
</dbReference>
<gene>
    <name evidence="2" type="ORF">H9653_01675</name>
</gene>
<comment type="caution">
    <text evidence="2">The sequence shown here is derived from an EMBL/GenBank/DDBJ whole genome shotgun (WGS) entry which is preliminary data.</text>
</comment>
<sequence length="312" mass="34338">MLSFIARHSTLIMPVCAIMGFVFPNLSNAVLVYLPQILFFLMFFTLLGIDQYALLKRIATSYVWVFALLQSGGMSLALIVIAYALGVRGDWLLAIAGLGATAPLFGSGALVNAVGFDAQLATAKTIAATLVMPCTLLGVLWLLGNESSNLDVGLYVKRLLVYIFMPMVLAVGVRRFVPPAILSRYYPKIGQFNILLLMLFPLGLMAGFRTTFDHNPWQALLLLVLSSVLALVFYFTAYIIYRRFGYENAIVAALVCGGRNVLLSYTITVPFMGAVFLPLLGAFQLPMFCLPLLGKYMAKRHTTRPMDLKSSF</sequence>
<feature type="transmembrane region" description="Helical" evidence="1">
    <location>
        <begin position="220"/>
        <end position="241"/>
    </location>
</feature>
<evidence type="ECO:0000256" key="1">
    <source>
        <dbReference type="SAM" id="Phobius"/>
    </source>
</evidence>
<keyword evidence="1" id="KW-0472">Membrane</keyword>
<feature type="transmembrane region" description="Helical" evidence="1">
    <location>
        <begin position="126"/>
        <end position="144"/>
    </location>
</feature>
<feature type="transmembrane region" description="Helical" evidence="1">
    <location>
        <begin position="159"/>
        <end position="177"/>
    </location>
</feature>